<reference evidence="1" key="2">
    <citation type="submission" date="2020-09" db="EMBL/GenBank/DDBJ databases">
        <authorList>
            <person name="Sun Q."/>
            <person name="Zhou Y."/>
        </authorList>
    </citation>
    <scope>NUCLEOTIDE SEQUENCE</scope>
    <source>
        <strain evidence="1">CGMCC 1.12827</strain>
    </source>
</reference>
<sequence>MKTTLTPHRVTDPRGSIILVMATDEHDAHAKAEAHAQTIREALGH</sequence>
<keyword evidence="2" id="KW-1185">Reference proteome</keyword>
<dbReference type="AlphaFoldDB" id="A0A916SXK0"/>
<evidence type="ECO:0000313" key="1">
    <source>
        <dbReference type="EMBL" id="GGB22725.1"/>
    </source>
</evidence>
<organism evidence="1 2">
    <name type="scientific">Gordonia jinhuaensis</name>
    <dbReference type="NCBI Taxonomy" id="1517702"/>
    <lineage>
        <taxon>Bacteria</taxon>
        <taxon>Bacillati</taxon>
        <taxon>Actinomycetota</taxon>
        <taxon>Actinomycetes</taxon>
        <taxon>Mycobacteriales</taxon>
        <taxon>Gordoniaceae</taxon>
        <taxon>Gordonia</taxon>
    </lineage>
</organism>
<accession>A0A916SXK0</accession>
<name>A0A916SXK0_9ACTN</name>
<reference evidence="1" key="1">
    <citation type="journal article" date="2014" name="Int. J. Syst. Evol. Microbiol.">
        <title>Complete genome sequence of Corynebacterium casei LMG S-19264T (=DSM 44701T), isolated from a smear-ripened cheese.</title>
        <authorList>
            <consortium name="US DOE Joint Genome Institute (JGI-PGF)"/>
            <person name="Walter F."/>
            <person name="Albersmeier A."/>
            <person name="Kalinowski J."/>
            <person name="Ruckert C."/>
        </authorList>
    </citation>
    <scope>NUCLEOTIDE SEQUENCE</scope>
    <source>
        <strain evidence="1">CGMCC 1.12827</strain>
    </source>
</reference>
<comment type="caution">
    <text evidence="1">The sequence shown here is derived from an EMBL/GenBank/DDBJ whole genome shotgun (WGS) entry which is preliminary data.</text>
</comment>
<protein>
    <submittedName>
        <fullName evidence="1">Uncharacterized protein</fullName>
    </submittedName>
</protein>
<evidence type="ECO:0000313" key="2">
    <source>
        <dbReference type="Proteomes" id="UP000621454"/>
    </source>
</evidence>
<dbReference type="Proteomes" id="UP000621454">
    <property type="component" value="Unassembled WGS sequence"/>
</dbReference>
<proteinExistence type="predicted"/>
<dbReference type="RefSeq" id="WP_188585365.1">
    <property type="nucleotide sequence ID" value="NZ_BMGC01000004.1"/>
</dbReference>
<dbReference type="EMBL" id="BMGC01000004">
    <property type="protein sequence ID" value="GGB22725.1"/>
    <property type="molecule type" value="Genomic_DNA"/>
</dbReference>
<gene>
    <name evidence="1" type="ORF">GCM10011489_08690</name>
</gene>